<protein>
    <submittedName>
        <fullName evidence="1">Uncharacterized protein</fullName>
    </submittedName>
</protein>
<proteinExistence type="predicted"/>
<name>A0A1I6RTQ8_9RHOB</name>
<dbReference type="STRING" id="394264.SAMN04488040_1493"/>
<dbReference type="OrthoDB" id="8443745at2"/>
<dbReference type="Proteomes" id="UP000199239">
    <property type="component" value="Unassembled WGS sequence"/>
</dbReference>
<gene>
    <name evidence="1" type="ORF">SAMN04488040_1493</name>
</gene>
<dbReference type="AlphaFoldDB" id="A0A1I6RTQ8"/>
<dbReference type="RefSeq" id="WP_139226458.1">
    <property type="nucleotide sequence ID" value="NZ_FPAJ01000002.1"/>
</dbReference>
<keyword evidence="2" id="KW-1185">Reference proteome</keyword>
<dbReference type="EMBL" id="FPAJ01000002">
    <property type="protein sequence ID" value="SFS68109.1"/>
    <property type="molecule type" value="Genomic_DNA"/>
</dbReference>
<reference evidence="2" key="1">
    <citation type="submission" date="2016-10" db="EMBL/GenBank/DDBJ databases">
        <authorList>
            <person name="Varghese N."/>
            <person name="Submissions S."/>
        </authorList>
    </citation>
    <scope>NUCLEOTIDE SEQUENCE [LARGE SCALE GENOMIC DNA]</scope>
    <source>
        <strain evidence="2">DSM 23422</strain>
    </source>
</reference>
<evidence type="ECO:0000313" key="1">
    <source>
        <dbReference type="EMBL" id="SFS68109.1"/>
    </source>
</evidence>
<evidence type="ECO:0000313" key="2">
    <source>
        <dbReference type="Proteomes" id="UP000199239"/>
    </source>
</evidence>
<sequence length="166" mass="19447">MSTNVVRLERPARPIQPVFEEEHQLSFEFDTEQHNSKLAIAVMDTVHGADLCRFIDEFSPKVALDMRFSIRFDVPGSSRNHIFRQLEKCRTLYSRAAVKWHDLSPSDFMFNNAPISQRLNHELFERGETPLLIFVQKQTHAQLLHSFLNRQISKRETNDWSVVYCA</sequence>
<accession>A0A1I6RTQ8</accession>
<organism evidence="1 2">
    <name type="scientific">Sulfitobacter marinus</name>
    <dbReference type="NCBI Taxonomy" id="394264"/>
    <lineage>
        <taxon>Bacteria</taxon>
        <taxon>Pseudomonadati</taxon>
        <taxon>Pseudomonadota</taxon>
        <taxon>Alphaproteobacteria</taxon>
        <taxon>Rhodobacterales</taxon>
        <taxon>Roseobacteraceae</taxon>
        <taxon>Sulfitobacter</taxon>
    </lineage>
</organism>